<dbReference type="Proteomes" id="UP000500767">
    <property type="component" value="Chromosome"/>
</dbReference>
<dbReference type="InterPro" id="IPR010281">
    <property type="entry name" value="DUF885"/>
</dbReference>
<dbReference type="EMBL" id="CP053708">
    <property type="protein sequence ID" value="QKE89295.1"/>
    <property type="molecule type" value="Genomic_DNA"/>
</dbReference>
<dbReference type="Pfam" id="PF05960">
    <property type="entry name" value="DUF885"/>
    <property type="match status" value="1"/>
</dbReference>
<dbReference type="RefSeq" id="WP_171836504.1">
    <property type="nucleotide sequence ID" value="NZ_CP053708.1"/>
</dbReference>
<evidence type="ECO:0000313" key="2">
    <source>
        <dbReference type="Proteomes" id="UP000500767"/>
    </source>
</evidence>
<accession>A0A6M8HLT3</accession>
<keyword evidence="2" id="KW-1185">Reference proteome</keyword>
<dbReference type="AlphaFoldDB" id="A0A6M8HLT3"/>
<protein>
    <submittedName>
        <fullName evidence="1">DUF885 family protein</fullName>
    </submittedName>
</protein>
<evidence type="ECO:0000313" key="1">
    <source>
        <dbReference type="EMBL" id="QKE89295.1"/>
    </source>
</evidence>
<proteinExistence type="predicted"/>
<reference evidence="1 2" key="1">
    <citation type="journal article" date="2014" name="World J. Microbiol. Biotechnol.">
        <title>Biodiversity and physiological characteristics of Antarctic and Arctic lichens-associated bacteria.</title>
        <authorList>
            <person name="Lee Y.M."/>
            <person name="Kim E.H."/>
            <person name="Lee H.K."/>
            <person name="Hong S.G."/>
        </authorList>
    </citation>
    <scope>NUCLEOTIDE SEQUENCE [LARGE SCALE GENOMIC DNA]</scope>
    <source>
        <strain evidence="1 2">PAMC 26569</strain>
    </source>
</reference>
<name>A0A6M8HLT3_9PROT</name>
<sequence length="536" mass="57464">MNAASGVGQAFLDHHLAFHPVDASFMGVAGYDHLLPRADSAVAADERRGIAAMRTRLLNAPEDNAGQRIDKRIVAGELVCAAAALDARSRLHNPAWFTGEAAFALIGLLLPQAEPLDPMAFLARLRSVPDFLADGRERLREAGAAPAGWRERAAGECRAMGRFLTAELALHPAWQPEWLLPATVAAASFQDFADLLPELEDAEPAAGRDRLAQIMANLHGLEQGPEALAAAAQAAFDRLGDELEADAAQFPGGRHAQDVLDELASLHPTADGVLPRYRYWNGAATAAATKLVTPAAQYGLEYRPLPVALLGVAADLYFLSYRSPPAMRPGSGSVYWVMPPGPDLGAYLRQQNDATIKLIHAVHHGSIGHHTHNVRARCADSILARVAGTDCASGIALLSGGMAVEGWACYAEDLLMEADGFYSDAERLLLKHYERRNAASVLVDVRLHCGLWSSQEAERFYRDEAGFAPQRVHGEVVRNSMFPGSRLMYSAGVEAIRALRAGWTGSTLEFHDTLLGYGHAPISAIAAEMAQAGAVA</sequence>
<gene>
    <name evidence="1" type="ORF">HN018_03945</name>
</gene>
<dbReference type="KEGG" id="lck:HN018_03945"/>
<organism evidence="1 2">
    <name type="scientific">Lichenicola cladoniae</name>
    <dbReference type="NCBI Taxonomy" id="1484109"/>
    <lineage>
        <taxon>Bacteria</taxon>
        <taxon>Pseudomonadati</taxon>
        <taxon>Pseudomonadota</taxon>
        <taxon>Alphaproteobacteria</taxon>
        <taxon>Acetobacterales</taxon>
        <taxon>Acetobacteraceae</taxon>
        <taxon>Lichenicola</taxon>
    </lineage>
</organism>